<reference evidence="2 3" key="1">
    <citation type="submission" date="2024-04" db="EMBL/GenBank/DDBJ databases">
        <authorList>
            <person name="Waldvogel A.-M."/>
            <person name="Schoenle A."/>
        </authorList>
    </citation>
    <scope>NUCLEOTIDE SEQUENCE [LARGE SCALE GENOMIC DNA]</scope>
</reference>
<keyword evidence="3" id="KW-1185">Reference proteome</keyword>
<accession>A0AAV2MTA0</accession>
<evidence type="ECO:0000313" key="3">
    <source>
        <dbReference type="Proteomes" id="UP001497482"/>
    </source>
</evidence>
<dbReference type="Proteomes" id="UP001497482">
    <property type="component" value="Chromosome 9"/>
</dbReference>
<sequence length="96" mass="10307">MHQGLPFHSRCGKTRNKTRREQTSRDAILTSVHTRSSPGAVFPKVCREESLSDLHVTGPGECRGFLLADSDSFGPISGSVVVTSLRLRASGAVQGL</sequence>
<protein>
    <submittedName>
        <fullName evidence="2">Uncharacterized protein</fullName>
    </submittedName>
</protein>
<gene>
    <name evidence="2" type="ORF">KC01_LOCUS42490</name>
</gene>
<dbReference type="EMBL" id="OZ035831">
    <property type="protein sequence ID" value="CAL1616782.1"/>
    <property type="molecule type" value="Genomic_DNA"/>
</dbReference>
<name>A0AAV2MTA0_KNICA</name>
<evidence type="ECO:0000256" key="1">
    <source>
        <dbReference type="SAM" id="MobiDB-lite"/>
    </source>
</evidence>
<proteinExistence type="predicted"/>
<feature type="region of interest" description="Disordered" evidence="1">
    <location>
        <begin position="1"/>
        <end position="27"/>
    </location>
</feature>
<organism evidence="2 3">
    <name type="scientific">Knipowitschia caucasica</name>
    <name type="common">Caucasian dwarf goby</name>
    <name type="synonym">Pomatoschistus caucasicus</name>
    <dbReference type="NCBI Taxonomy" id="637954"/>
    <lineage>
        <taxon>Eukaryota</taxon>
        <taxon>Metazoa</taxon>
        <taxon>Chordata</taxon>
        <taxon>Craniata</taxon>
        <taxon>Vertebrata</taxon>
        <taxon>Euteleostomi</taxon>
        <taxon>Actinopterygii</taxon>
        <taxon>Neopterygii</taxon>
        <taxon>Teleostei</taxon>
        <taxon>Neoteleostei</taxon>
        <taxon>Acanthomorphata</taxon>
        <taxon>Gobiaria</taxon>
        <taxon>Gobiiformes</taxon>
        <taxon>Gobioidei</taxon>
        <taxon>Gobiidae</taxon>
        <taxon>Gobiinae</taxon>
        <taxon>Knipowitschia</taxon>
    </lineage>
</organism>
<evidence type="ECO:0000313" key="2">
    <source>
        <dbReference type="EMBL" id="CAL1616782.1"/>
    </source>
</evidence>
<dbReference type="AlphaFoldDB" id="A0AAV2MTA0"/>